<name>A0A454A8X8_ECOL5</name>
<gene>
    <name evidence="1" type="ordered locus">ECP_3513</name>
</gene>
<proteinExistence type="predicted"/>
<dbReference type="AlphaFoldDB" id="A0A454A8X8"/>
<sequence>MHPTPAMQALIEQIYHIFRRYPAPKQFVVCCEYCLSQQEQKALRNTSLRAIPYSLINAWNSSPGPDPQNSDEVRYFLPRLLEFVAQGQFDNIHEVFSLRRINLASKENWREDEREILQQFACQYMTDWVPGDEAVELQYKLEMFFRADIALSPLLDAIISVPGYQPTVSMACLLWHNREENIQNSRFEQDDDDKAITAQINAWAFNNQFILKERARQAIENLLNQPEQGTHYQVWEDDWMIDECLCAMYDASSESPGK</sequence>
<reference evidence="1 2" key="1">
    <citation type="journal article" date="2006" name="Mol. Microbiol.">
        <title>Role of pathogenicity island-associated integrases in the genome plasticity of uropathogenic Escherichia coli strain 536.</title>
        <authorList>
            <person name="Hochhut B."/>
            <person name="Wilde C."/>
            <person name="Balling G."/>
            <person name="Middendorf B."/>
            <person name="Dobrindt U."/>
            <person name="Brzuszkiewicz E."/>
            <person name="Gottschalk G."/>
            <person name="Carniel E."/>
            <person name="Hacker J."/>
        </authorList>
    </citation>
    <scope>NUCLEOTIDE SEQUENCE [LARGE SCALE GENOMIC DNA]</scope>
    <source>
        <strain evidence="2">536 / UPEC</strain>
    </source>
</reference>
<evidence type="ECO:0000313" key="1">
    <source>
        <dbReference type="EMBL" id="ABG71489.1"/>
    </source>
</evidence>
<evidence type="ECO:0000313" key="2">
    <source>
        <dbReference type="Proteomes" id="UP000009182"/>
    </source>
</evidence>
<accession>A0A454A8X8</accession>
<dbReference type="KEGG" id="ecp:ECP_3513"/>
<protein>
    <submittedName>
        <fullName evidence="1">Uncharacterized protein</fullName>
    </submittedName>
</protein>
<organism evidence="1 2">
    <name type="scientific">Escherichia coli O6:K15:H31 (strain 536 / UPEC)</name>
    <dbReference type="NCBI Taxonomy" id="362663"/>
    <lineage>
        <taxon>Bacteria</taxon>
        <taxon>Pseudomonadati</taxon>
        <taxon>Pseudomonadota</taxon>
        <taxon>Gammaproteobacteria</taxon>
        <taxon>Enterobacterales</taxon>
        <taxon>Enterobacteriaceae</taxon>
        <taxon>Escherichia</taxon>
    </lineage>
</organism>
<dbReference type="Proteomes" id="UP000009182">
    <property type="component" value="Chromosome"/>
</dbReference>
<dbReference type="RefSeq" id="WP_000553738.1">
    <property type="nucleotide sequence ID" value="NC_008253.1"/>
</dbReference>
<dbReference type="EMBL" id="CP000247">
    <property type="protein sequence ID" value="ABG71489.1"/>
    <property type="molecule type" value="Genomic_DNA"/>
</dbReference>